<dbReference type="Proteomes" id="UP000008805">
    <property type="component" value="Chromosome"/>
</dbReference>
<reference evidence="1 2" key="2">
    <citation type="submission" date="2010-03" db="EMBL/GenBank/DDBJ databases">
        <authorList>
            <person name="Pajon A."/>
        </authorList>
    </citation>
    <scope>NUCLEOTIDE SEQUENCE [LARGE SCALE GENOMIC DNA]</scope>
    <source>
        <strain evidence="2">7-10-1-b</strain>
    </source>
</reference>
<sequence>MRSEVKERLMDSKKAAARQISSVRASAVAGTLDADELRERLLLYVLAKFGLAADEAPSRNLEALAEASLAKALAANRTHVAEEGRSPTCDGVRSVDMKQALLIMALQRELGVALDGMRAGLAETTDELADLVFATLGDGEVQL</sequence>
<protein>
    <submittedName>
        <fullName evidence="1">Uncharacterized protein</fullName>
    </submittedName>
</protein>
<dbReference type="HOGENOM" id="CLU_1803457_0_0_11"/>
<name>D6EA37_9ACTN</name>
<proteinExistence type="predicted"/>
<dbReference type="KEGG" id="gpa:GPA_24150"/>
<evidence type="ECO:0000313" key="1">
    <source>
        <dbReference type="EMBL" id="CBL04584.1"/>
    </source>
</evidence>
<reference evidence="1 2" key="1">
    <citation type="submission" date="2010-03" db="EMBL/GenBank/DDBJ databases">
        <title>The genome sequence of Gordonibacter pamelaeae 7-10-1-bT.</title>
        <authorList>
            <consortium name="metaHIT consortium -- http://www.metahit.eu/"/>
            <person name="Pajon A."/>
            <person name="Turner K."/>
            <person name="Parkhill J."/>
            <person name="Timmis K."/>
            <person name="Oxley A."/>
            <person name="Wurdemann D."/>
        </authorList>
    </citation>
    <scope>NUCLEOTIDE SEQUENCE [LARGE SCALE GENOMIC DNA]</scope>
    <source>
        <strain evidence="2">7-10-1-b</strain>
    </source>
</reference>
<accession>D6EA37</accession>
<keyword evidence="2" id="KW-1185">Reference proteome</keyword>
<dbReference type="AlphaFoldDB" id="D6EA37"/>
<gene>
    <name evidence="1" type="ORF">GPA_24150</name>
</gene>
<dbReference type="EMBL" id="FP929047">
    <property type="protein sequence ID" value="CBL04584.1"/>
    <property type="molecule type" value="Genomic_DNA"/>
</dbReference>
<dbReference type="BioCyc" id="GPAM657308:GPA_RS11255-MONOMER"/>
<organism evidence="1 2">
    <name type="scientific">Gordonibacter pamelaeae 7-10-1-b</name>
    <dbReference type="NCBI Taxonomy" id="657308"/>
    <lineage>
        <taxon>Bacteria</taxon>
        <taxon>Bacillati</taxon>
        <taxon>Actinomycetota</taxon>
        <taxon>Coriobacteriia</taxon>
        <taxon>Eggerthellales</taxon>
        <taxon>Eggerthellaceae</taxon>
        <taxon>Gordonibacter</taxon>
    </lineage>
</organism>
<evidence type="ECO:0000313" key="2">
    <source>
        <dbReference type="Proteomes" id="UP000008805"/>
    </source>
</evidence>